<dbReference type="SUPFAM" id="SSF48264">
    <property type="entry name" value="Cytochrome P450"/>
    <property type="match status" value="1"/>
</dbReference>
<feature type="binding site" description="axial binding residue" evidence="1">
    <location>
        <position position="459"/>
    </location>
    <ligand>
        <name>heme</name>
        <dbReference type="ChEBI" id="CHEBI:30413"/>
    </ligand>
    <ligandPart>
        <name>Fe</name>
        <dbReference type="ChEBI" id="CHEBI:18248"/>
    </ligandPart>
</feature>
<comment type="cofactor">
    <cofactor evidence="1">
        <name>heme</name>
        <dbReference type="ChEBI" id="CHEBI:30413"/>
    </cofactor>
</comment>
<proteinExistence type="predicted"/>
<accession>W9Y4E7</accession>
<dbReference type="HOGENOM" id="CLU_001570_14_0_1"/>
<keyword evidence="1" id="KW-0479">Metal-binding</keyword>
<dbReference type="Proteomes" id="UP000019478">
    <property type="component" value="Unassembled WGS sequence"/>
</dbReference>
<organism evidence="3 4">
    <name type="scientific">Capronia epimyces CBS 606.96</name>
    <dbReference type="NCBI Taxonomy" id="1182542"/>
    <lineage>
        <taxon>Eukaryota</taxon>
        <taxon>Fungi</taxon>
        <taxon>Dikarya</taxon>
        <taxon>Ascomycota</taxon>
        <taxon>Pezizomycotina</taxon>
        <taxon>Eurotiomycetes</taxon>
        <taxon>Chaetothyriomycetidae</taxon>
        <taxon>Chaetothyriales</taxon>
        <taxon>Herpotrichiellaceae</taxon>
        <taxon>Capronia</taxon>
    </lineage>
</organism>
<keyword evidence="2" id="KW-0812">Transmembrane</keyword>
<dbReference type="RefSeq" id="XP_007732632.1">
    <property type="nucleotide sequence ID" value="XM_007734442.1"/>
</dbReference>
<name>W9Y4E7_9EURO</name>
<evidence type="ECO:0000313" key="3">
    <source>
        <dbReference type="EMBL" id="EXJ87353.1"/>
    </source>
</evidence>
<dbReference type="STRING" id="1182542.W9Y4E7"/>
<dbReference type="GO" id="GO:0020037">
    <property type="term" value="F:heme binding"/>
    <property type="evidence" value="ECO:0007669"/>
    <property type="project" value="InterPro"/>
</dbReference>
<dbReference type="AlphaFoldDB" id="W9Y4E7"/>
<sequence>MATLLGLLTSPRLIPGLAALLVLYLVVGAVVNYRKLRQFKGPPLAAVSRIYIFWQSVRHRFHISEYEALQKYGSPCRFGPNLVITDDADIIRHISAPRSAWSRADWYDAMRHDPRQDSVFSTKDEKHHADLRAKMIGAYIGRDIDTIEPETDKIVVDFVNLIKTTYSGKAMDISITSQFFTLDVLSAVAFGQPFGYVKANRDIYNYTQASTAFLSALELASNHAFVRWVFYSPLFRWLAAPKDSDEFGIGPILRIAHDAVAERFAGDQSSSGGGGAKASVAGTTRRDMLGHMVGKGLNQLECEVEAYVQIIGGAESTTSTIRTTMYLLLSNPGVYAKLRAEIDAAVDRGDISYPVVTYAQARQLPYLQACIWEGLRMYPPLFGLKSKLAPPGGDTIKGIYFPEGTEVGLCDAAMCRRKDIFGDDADVFRPDRWVDADPATRALYDRTVHTIFGAGRYECLGKHIAMVELHKVFVELIRNFDWAISNPLKGIVHYGHGVHVQKDMFLTAWPRQH</sequence>
<reference evidence="3 4" key="1">
    <citation type="submission" date="2013-03" db="EMBL/GenBank/DDBJ databases">
        <title>The Genome Sequence of Capronia epimyces CBS 606.96.</title>
        <authorList>
            <consortium name="The Broad Institute Genomics Platform"/>
            <person name="Cuomo C."/>
            <person name="de Hoog S."/>
            <person name="Gorbushina A."/>
            <person name="Walker B."/>
            <person name="Young S.K."/>
            <person name="Zeng Q."/>
            <person name="Gargeya S."/>
            <person name="Fitzgerald M."/>
            <person name="Haas B."/>
            <person name="Abouelleil A."/>
            <person name="Allen A.W."/>
            <person name="Alvarado L."/>
            <person name="Arachchi H.M."/>
            <person name="Berlin A.M."/>
            <person name="Chapman S.B."/>
            <person name="Gainer-Dewar J."/>
            <person name="Goldberg J."/>
            <person name="Griggs A."/>
            <person name="Gujja S."/>
            <person name="Hansen M."/>
            <person name="Howarth C."/>
            <person name="Imamovic A."/>
            <person name="Ireland A."/>
            <person name="Larimer J."/>
            <person name="McCowan C."/>
            <person name="Murphy C."/>
            <person name="Pearson M."/>
            <person name="Poon T.W."/>
            <person name="Priest M."/>
            <person name="Roberts A."/>
            <person name="Saif S."/>
            <person name="Shea T."/>
            <person name="Sisk P."/>
            <person name="Sykes S."/>
            <person name="Wortman J."/>
            <person name="Nusbaum C."/>
            <person name="Birren B."/>
        </authorList>
    </citation>
    <scope>NUCLEOTIDE SEQUENCE [LARGE SCALE GENOMIC DNA]</scope>
    <source>
        <strain evidence="3 4">CBS 606.96</strain>
    </source>
</reference>
<keyword evidence="1" id="KW-0408">Iron</keyword>
<dbReference type="PRINTS" id="PR00385">
    <property type="entry name" value="P450"/>
</dbReference>
<dbReference type="InterPro" id="IPR001128">
    <property type="entry name" value="Cyt_P450"/>
</dbReference>
<dbReference type="PANTHER" id="PTHR24305:SF168">
    <property type="entry name" value="P450, PUTATIVE (EUROFUNG)-RELATED"/>
    <property type="match status" value="1"/>
</dbReference>
<dbReference type="GeneID" id="19168432"/>
<dbReference type="GO" id="GO:0005506">
    <property type="term" value="F:iron ion binding"/>
    <property type="evidence" value="ECO:0007669"/>
    <property type="project" value="InterPro"/>
</dbReference>
<dbReference type="PANTHER" id="PTHR24305">
    <property type="entry name" value="CYTOCHROME P450"/>
    <property type="match status" value="1"/>
</dbReference>
<gene>
    <name evidence="3" type="ORF">A1O3_04312</name>
</gene>
<dbReference type="Pfam" id="PF00067">
    <property type="entry name" value="p450"/>
    <property type="match status" value="1"/>
</dbReference>
<dbReference type="GO" id="GO:0016705">
    <property type="term" value="F:oxidoreductase activity, acting on paired donors, with incorporation or reduction of molecular oxygen"/>
    <property type="evidence" value="ECO:0007669"/>
    <property type="project" value="InterPro"/>
</dbReference>
<dbReference type="OrthoDB" id="3934656at2759"/>
<feature type="transmembrane region" description="Helical" evidence="2">
    <location>
        <begin position="12"/>
        <end position="33"/>
    </location>
</feature>
<keyword evidence="1" id="KW-0349">Heme</keyword>
<keyword evidence="2" id="KW-0472">Membrane</keyword>
<dbReference type="Gene3D" id="1.10.630.10">
    <property type="entry name" value="Cytochrome P450"/>
    <property type="match status" value="1"/>
</dbReference>
<keyword evidence="4" id="KW-1185">Reference proteome</keyword>
<evidence type="ECO:0000256" key="1">
    <source>
        <dbReference type="PIRSR" id="PIRSR602401-1"/>
    </source>
</evidence>
<evidence type="ECO:0000313" key="4">
    <source>
        <dbReference type="Proteomes" id="UP000019478"/>
    </source>
</evidence>
<comment type="caution">
    <text evidence="3">The sequence shown here is derived from an EMBL/GenBank/DDBJ whole genome shotgun (WGS) entry which is preliminary data.</text>
</comment>
<protein>
    <recommendedName>
        <fullName evidence="5">Cytochrome P450 oxidoreductase</fullName>
    </recommendedName>
</protein>
<dbReference type="GO" id="GO:0004497">
    <property type="term" value="F:monooxygenase activity"/>
    <property type="evidence" value="ECO:0007669"/>
    <property type="project" value="InterPro"/>
</dbReference>
<dbReference type="PRINTS" id="PR00463">
    <property type="entry name" value="EP450I"/>
</dbReference>
<dbReference type="eggNOG" id="KOG0157">
    <property type="taxonomic scope" value="Eukaryota"/>
</dbReference>
<evidence type="ECO:0008006" key="5">
    <source>
        <dbReference type="Google" id="ProtNLM"/>
    </source>
</evidence>
<keyword evidence="2" id="KW-1133">Transmembrane helix</keyword>
<evidence type="ECO:0000256" key="2">
    <source>
        <dbReference type="SAM" id="Phobius"/>
    </source>
</evidence>
<dbReference type="InterPro" id="IPR036396">
    <property type="entry name" value="Cyt_P450_sf"/>
</dbReference>
<dbReference type="EMBL" id="AMGY01000003">
    <property type="protein sequence ID" value="EXJ87353.1"/>
    <property type="molecule type" value="Genomic_DNA"/>
</dbReference>
<dbReference type="CDD" id="cd11060">
    <property type="entry name" value="CYP57A1-like"/>
    <property type="match status" value="1"/>
</dbReference>
<dbReference type="InterPro" id="IPR002401">
    <property type="entry name" value="Cyt_P450_E_grp-I"/>
</dbReference>
<dbReference type="InterPro" id="IPR050121">
    <property type="entry name" value="Cytochrome_P450_monoxygenase"/>
</dbReference>